<sequence>MGRIKYYFRRLKALDYKNMWRIAGIIHQETGKFRLVILLDMIGCSFIYQSGYFDYFEFEFYLLNRAERKTFITGGIANSIIVKYNQKEFRHKFADKSEFNKVFREYIGRDFVDLRESSDELIKAFLEGHDVVMAKVTDSLMGYGVERFVTSEIQDFDSFKKERMERRQFLIEEYFVQHEAMSSLYPESVNTLRMITFFDGKDVHVLEGVLKIGNGGHLDNFGAGGMYTVLDDGGKVLYPAFDKDAVAFDKHPITGTDIVGFQVPLYDEIVEMLDRAAREVPQIQYVGWDVAVGQKRPSLIEGNYNTGVFQMKPSLTGSKEGLLQKFRKVIDI</sequence>
<dbReference type="AlphaFoldDB" id="A0A3S8RMI3"/>
<evidence type="ECO:0000313" key="2">
    <source>
        <dbReference type="EMBL" id="AZK44136.1"/>
    </source>
</evidence>
<accession>A0A3S8RMI3</accession>
<dbReference type="GO" id="GO:0016740">
    <property type="term" value="F:transferase activity"/>
    <property type="evidence" value="ECO:0007669"/>
    <property type="project" value="UniProtKB-KW"/>
</dbReference>
<proteinExistence type="predicted"/>
<keyword evidence="2" id="KW-0808">Transferase</keyword>
<feature type="domain" description="Alpha-L-glutamate ligase-related protein ATP-grasp" evidence="1">
    <location>
        <begin position="166"/>
        <end position="311"/>
    </location>
</feature>
<keyword evidence="3" id="KW-1185">Reference proteome</keyword>
<dbReference type="Proteomes" id="UP000278804">
    <property type="component" value="Chromosome"/>
</dbReference>
<dbReference type="SUPFAM" id="SSF56059">
    <property type="entry name" value="Glutathione synthetase ATP-binding domain-like"/>
    <property type="match status" value="1"/>
</dbReference>
<dbReference type="Pfam" id="PF14397">
    <property type="entry name" value="ATPgrasp_ST"/>
    <property type="match status" value="1"/>
</dbReference>
<evidence type="ECO:0000259" key="1">
    <source>
        <dbReference type="Pfam" id="PF14397"/>
    </source>
</evidence>
<name>A0A3S8RMI3_9FIRM</name>
<dbReference type="EMBL" id="CP034234">
    <property type="protein sequence ID" value="AZK44136.1"/>
    <property type="molecule type" value="Genomic_DNA"/>
</dbReference>
<reference evidence="2 3" key="1">
    <citation type="journal article" date="2020" name="Int. J. Syst. Evol. Microbiol.">
        <title>Description of Erysipelothrix piscisicarius sp. nov., an emergent fish pathogen, and assessment of virulence using a tiger barb (Puntigrus tetrazona) infection model.</title>
        <authorList>
            <person name="Pomaranski E.K."/>
            <person name="Griffin M.J."/>
            <person name="Camus A.C."/>
            <person name="Armwood A.R."/>
            <person name="Shelley J."/>
            <person name="Waldbieser G.C."/>
            <person name="LaFrentz B.R."/>
            <person name="Garcia J.C."/>
            <person name="Yanong R."/>
            <person name="Soto E."/>
        </authorList>
    </citation>
    <scope>NUCLEOTIDE SEQUENCE [LARGE SCALE GENOMIC DNA]</scope>
    <source>
        <strain evidence="2 3">15TAL0474</strain>
    </source>
</reference>
<dbReference type="RefSeq" id="WP_125164319.1">
    <property type="nucleotide sequence ID" value="NZ_CP034234.1"/>
</dbReference>
<evidence type="ECO:0000313" key="3">
    <source>
        <dbReference type="Proteomes" id="UP000278804"/>
    </source>
</evidence>
<protein>
    <submittedName>
        <fullName evidence="2">Hexapeptide transferase</fullName>
    </submittedName>
</protein>
<dbReference type="KEGG" id="eri:EEI45_04680"/>
<organism evidence="2 3">
    <name type="scientific">Erysipelothrix piscisicarius</name>
    <dbReference type="NCBI Taxonomy" id="2485784"/>
    <lineage>
        <taxon>Bacteria</taxon>
        <taxon>Bacillati</taxon>
        <taxon>Bacillota</taxon>
        <taxon>Erysipelotrichia</taxon>
        <taxon>Erysipelotrichales</taxon>
        <taxon>Erysipelotrichaceae</taxon>
        <taxon>Erysipelothrix</taxon>
    </lineage>
</organism>
<gene>
    <name evidence="2" type="ORF">EEI45_04680</name>
</gene>
<dbReference type="InterPro" id="IPR039523">
    <property type="entry name" value="RimK-rel_E_lig_ATP-grasp"/>
</dbReference>